<dbReference type="InParanoid" id="A0A194XVC9"/>
<evidence type="ECO:0000256" key="2">
    <source>
        <dbReference type="ARBA" id="ARBA00023002"/>
    </source>
</evidence>
<dbReference type="InterPro" id="IPR050281">
    <property type="entry name" value="Flavin_monoamine_oxidase"/>
</dbReference>
<dbReference type="STRING" id="149040.A0A194XVC9"/>
<proteinExistence type="inferred from homology"/>
<dbReference type="RefSeq" id="XP_018078640.1">
    <property type="nucleotide sequence ID" value="XM_018218035.1"/>
</dbReference>
<dbReference type="Pfam" id="PF13450">
    <property type="entry name" value="NAD_binding_8"/>
    <property type="match status" value="1"/>
</dbReference>
<dbReference type="Gene3D" id="3.50.50.60">
    <property type="entry name" value="FAD/NAD(P)-binding domain"/>
    <property type="match status" value="2"/>
</dbReference>
<comment type="similarity">
    <text evidence="3">Belongs to the flavin monoamine oxidase family.</text>
</comment>
<dbReference type="EC" id="1.4.3.-" evidence="3"/>
<keyword evidence="3" id="KW-0274">FAD</keyword>
<dbReference type="GeneID" id="28827761"/>
<dbReference type="InterPro" id="IPR002937">
    <property type="entry name" value="Amino_oxidase"/>
</dbReference>
<name>A0A194XVC9_MOLSC</name>
<feature type="chain" id="PRO_5008268635" description="Amine oxidase" evidence="4">
    <location>
        <begin position="22"/>
        <end position="485"/>
    </location>
</feature>
<comment type="cofactor">
    <cofactor evidence="1 3">
        <name>FAD</name>
        <dbReference type="ChEBI" id="CHEBI:57692"/>
    </cofactor>
</comment>
<evidence type="ECO:0000313" key="7">
    <source>
        <dbReference type="Proteomes" id="UP000070700"/>
    </source>
</evidence>
<reference evidence="6 7" key="1">
    <citation type="submission" date="2015-10" db="EMBL/GenBank/DDBJ databases">
        <title>Full genome of DAOMC 229536 Phialocephala scopiformis, a fungal endophyte of spruce producing the potent anti-insectan compound rugulosin.</title>
        <authorList>
            <consortium name="DOE Joint Genome Institute"/>
            <person name="Walker A.K."/>
            <person name="Frasz S.L."/>
            <person name="Seifert K.A."/>
            <person name="Miller J.D."/>
            <person name="Mondo S.J."/>
            <person name="Labutti K."/>
            <person name="Lipzen A."/>
            <person name="Dockter R."/>
            <person name="Kennedy M."/>
            <person name="Grigoriev I.V."/>
            <person name="Spatafora J.W."/>
        </authorList>
    </citation>
    <scope>NUCLEOTIDE SEQUENCE [LARGE SCALE GENOMIC DNA]</scope>
    <source>
        <strain evidence="6 7">CBS 120377</strain>
    </source>
</reference>
<gene>
    <name evidence="6" type="ORF">LY89DRAFT_713167</name>
</gene>
<keyword evidence="2 3" id="KW-0560">Oxidoreductase</keyword>
<dbReference type="AlphaFoldDB" id="A0A194XVC9"/>
<keyword evidence="4" id="KW-0732">Signal</keyword>
<dbReference type="Proteomes" id="UP000070700">
    <property type="component" value="Unassembled WGS sequence"/>
</dbReference>
<feature type="domain" description="Amine oxidase" evidence="5">
    <location>
        <begin position="205"/>
        <end position="439"/>
    </location>
</feature>
<dbReference type="KEGG" id="psco:LY89DRAFT_713167"/>
<sequence length="485" mass="54070">MMSFPLLAILLTLTSLQLTIASPLKPRNPTCRQTKVAVLGAGTAGITAAQALHNASISDFLIIDVNDYIGGLLHHTNFGKNLATGQPYTIELGTNWSSIQTFDENGAVDYAYLLDDYETAYGTVEQDAGRILKEDLQDRTFRSGLLVADWLPKDDMHKQAAEWWQFDWEYAWPPEQSDENNLCTDPRGFSYWLQSEASTFLTPNDPRVLLSTNITSIDYSAKDYVTITTSTGSCIQASYAICTFSVGVLQNDLVSFTLPLPPWKESGIAQMQMGTYTKIFFQFPPSPSGSYFWETPSSSADTQFFLYADPFERGYYPVWQSLTAPGFLPGSGIIFVTVTAAQAYRAENQDDETVKNEALAVLRSMFGNDSVPEPIHFLYPRWTTTPWAMGSYSNWPPGLSLQMHQNLRANVGRVWFAGEANSVSYFGFLQGAYTEGQYVGEAVAGCVNSRFECRDEPHYEDIKGYTTGSSMLQQKNGWFVDSTSF</sequence>
<evidence type="ECO:0000256" key="4">
    <source>
        <dbReference type="SAM" id="SignalP"/>
    </source>
</evidence>
<evidence type="ECO:0000256" key="1">
    <source>
        <dbReference type="ARBA" id="ARBA00001974"/>
    </source>
</evidence>
<evidence type="ECO:0000259" key="5">
    <source>
        <dbReference type="Pfam" id="PF01593"/>
    </source>
</evidence>
<dbReference type="PRINTS" id="PR00757">
    <property type="entry name" value="AMINEOXDASEF"/>
</dbReference>
<feature type="signal peptide" evidence="4">
    <location>
        <begin position="1"/>
        <end position="21"/>
    </location>
</feature>
<dbReference type="GO" id="GO:0016491">
    <property type="term" value="F:oxidoreductase activity"/>
    <property type="evidence" value="ECO:0007669"/>
    <property type="project" value="UniProtKB-KW"/>
</dbReference>
<dbReference type="PANTHER" id="PTHR10742">
    <property type="entry name" value="FLAVIN MONOAMINE OXIDASE"/>
    <property type="match status" value="1"/>
</dbReference>
<dbReference type="InterPro" id="IPR001613">
    <property type="entry name" value="Flavin_amine_oxidase"/>
</dbReference>
<dbReference type="OrthoDB" id="7777654at2759"/>
<accession>A0A194XVC9</accession>
<evidence type="ECO:0000313" key="6">
    <source>
        <dbReference type="EMBL" id="KUJ24285.1"/>
    </source>
</evidence>
<evidence type="ECO:0000256" key="3">
    <source>
        <dbReference type="RuleBase" id="RU362067"/>
    </source>
</evidence>
<organism evidence="6 7">
    <name type="scientific">Mollisia scopiformis</name>
    <name type="common">Conifer needle endophyte fungus</name>
    <name type="synonym">Phialocephala scopiformis</name>
    <dbReference type="NCBI Taxonomy" id="149040"/>
    <lineage>
        <taxon>Eukaryota</taxon>
        <taxon>Fungi</taxon>
        <taxon>Dikarya</taxon>
        <taxon>Ascomycota</taxon>
        <taxon>Pezizomycotina</taxon>
        <taxon>Leotiomycetes</taxon>
        <taxon>Helotiales</taxon>
        <taxon>Mollisiaceae</taxon>
        <taxon>Mollisia</taxon>
    </lineage>
</organism>
<dbReference type="Gene3D" id="3.90.660.10">
    <property type="match status" value="1"/>
</dbReference>
<dbReference type="Pfam" id="PF01593">
    <property type="entry name" value="Amino_oxidase"/>
    <property type="match status" value="1"/>
</dbReference>
<protein>
    <recommendedName>
        <fullName evidence="3">Amine oxidase</fullName>
        <ecNumber evidence="3">1.4.3.-</ecNumber>
    </recommendedName>
</protein>
<dbReference type="SUPFAM" id="SSF54373">
    <property type="entry name" value="FAD-linked reductases, C-terminal domain"/>
    <property type="match status" value="1"/>
</dbReference>
<keyword evidence="7" id="KW-1185">Reference proteome</keyword>
<dbReference type="EMBL" id="KQ947404">
    <property type="protein sequence ID" value="KUJ24285.1"/>
    <property type="molecule type" value="Genomic_DNA"/>
</dbReference>
<dbReference type="GO" id="GO:0006598">
    <property type="term" value="P:polyamine catabolic process"/>
    <property type="evidence" value="ECO:0007669"/>
    <property type="project" value="TreeGrafter"/>
</dbReference>
<dbReference type="SUPFAM" id="SSF51905">
    <property type="entry name" value="FAD/NAD(P)-binding domain"/>
    <property type="match status" value="1"/>
</dbReference>
<keyword evidence="3" id="KW-0285">Flavoprotein</keyword>
<dbReference type="PANTHER" id="PTHR10742:SF313">
    <property type="entry name" value="AMINE OXIDASE"/>
    <property type="match status" value="1"/>
</dbReference>
<dbReference type="InterPro" id="IPR036188">
    <property type="entry name" value="FAD/NAD-bd_sf"/>
</dbReference>